<keyword evidence="6 8" id="KW-0949">S-adenosyl-L-methionine</keyword>
<comment type="caution">
    <text evidence="10">The sequence shown here is derived from an EMBL/GenBank/DDBJ whole genome shotgun (WGS) entry which is preliminary data.</text>
</comment>
<dbReference type="GO" id="GO:0008757">
    <property type="term" value="F:S-adenosylmethionine-dependent methyltransferase activity"/>
    <property type="evidence" value="ECO:0007669"/>
    <property type="project" value="InterPro"/>
</dbReference>
<dbReference type="GO" id="GO:0009102">
    <property type="term" value="P:biotin biosynthetic process"/>
    <property type="evidence" value="ECO:0007669"/>
    <property type="project" value="UniProtKB-UniRule"/>
</dbReference>
<evidence type="ECO:0000256" key="6">
    <source>
        <dbReference type="ARBA" id="ARBA00022691"/>
    </source>
</evidence>
<evidence type="ECO:0000259" key="9">
    <source>
        <dbReference type="Pfam" id="PF08241"/>
    </source>
</evidence>
<evidence type="ECO:0000256" key="5">
    <source>
        <dbReference type="ARBA" id="ARBA00022679"/>
    </source>
</evidence>
<dbReference type="CDD" id="cd02440">
    <property type="entry name" value="AdoMet_MTases"/>
    <property type="match status" value="1"/>
</dbReference>
<comment type="similarity">
    <text evidence="8">Belongs to the methyltransferase superfamily.</text>
</comment>
<dbReference type="UniPathway" id="UPA00078"/>
<keyword evidence="11" id="KW-1185">Reference proteome</keyword>
<dbReference type="GO" id="GO:0010340">
    <property type="term" value="F:carboxyl-O-methyltransferase activity"/>
    <property type="evidence" value="ECO:0007669"/>
    <property type="project" value="UniProtKB-UniRule"/>
</dbReference>
<organism evidence="10 11">
    <name type="scientific">Aliikangiella marina</name>
    <dbReference type="NCBI Taxonomy" id="1712262"/>
    <lineage>
        <taxon>Bacteria</taxon>
        <taxon>Pseudomonadati</taxon>
        <taxon>Pseudomonadota</taxon>
        <taxon>Gammaproteobacteria</taxon>
        <taxon>Oceanospirillales</taxon>
        <taxon>Pleioneaceae</taxon>
        <taxon>Aliikangiella</taxon>
    </lineage>
</organism>
<keyword evidence="7 8" id="KW-0093">Biotin biosynthesis</keyword>
<protein>
    <recommendedName>
        <fullName evidence="3 8">Malonyl-[acyl-carrier protein] O-methyltransferase</fullName>
        <shortName evidence="8">Malonyl-ACP O-methyltransferase</shortName>
        <ecNumber evidence="3 8">2.1.1.197</ecNumber>
    </recommendedName>
    <alternativeName>
        <fullName evidence="8">Biotin synthesis protein BioC</fullName>
    </alternativeName>
</protein>
<evidence type="ECO:0000313" key="10">
    <source>
        <dbReference type="EMBL" id="TQV75153.1"/>
    </source>
</evidence>
<dbReference type="EC" id="2.1.1.197" evidence="3 8"/>
<dbReference type="InterPro" id="IPR029063">
    <property type="entry name" value="SAM-dependent_MTases_sf"/>
</dbReference>
<sequence length="281" mass="32311">MTLSKKLIAESFSKAATSYDAAAFLQKEVADRVFERLDLMRVDPKLILDVGCGTGYCSRELRDRFSRAKVYGIDIAPGMIKVAKNQQNLFRKINYQVADVDQLPFEDNQFDLVFSSLTIQWLTDLKHTFKELNRVLKPGGLVIFSTLGPDTLYELRDSWREVDQGVHVNEFIDMHIVGDHVYNSHFDNTVMDRDVITMTYQTMIGLMRDLKAIGAHNIDSNRARGMLGKTKFKLLEKAYDKFRWKSGELPATYEVVYGHAWKKHGEPSGDYHTYKVDPNRL</sequence>
<dbReference type="PANTHER" id="PTHR13090:SF1">
    <property type="entry name" value="ARGININE-HYDROXYLASE NDUFAF5, MITOCHONDRIAL"/>
    <property type="match status" value="1"/>
</dbReference>
<comment type="catalytic activity">
    <reaction evidence="1 8">
        <text>malonyl-[ACP] + S-adenosyl-L-methionine = malonyl-[ACP] methyl ester + S-adenosyl-L-homocysteine</text>
        <dbReference type="Rhea" id="RHEA:17105"/>
        <dbReference type="Rhea" id="RHEA-COMP:9623"/>
        <dbReference type="Rhea" id="RHEA-COMP:9954"/>
        <dbReference type="ChEBI" id="CHEBI:57856"/>
        <dbReference type="ChEBI" id="CHEBI:59789"/>
        <dbReference type="ChEBI" id="CHEBI:78449"/>
        <dbReference type="ChEBI" id="CHEBI:78845"/>
        <dbReference type="EC" id="2.1.1.197"/>
    </reaction>
</comment>
<dbReference type="InterPro" id="IPR050602">
    <property type="entry name" value="Malonyl-ACP_OMT"/>
</dbReference>
<dbReference type="SUPFAM" id="SSF53335">
    <property type="entry name" value="S-adenosyl-L-methionine-dependent methyltransferases"/>
    <property type="match status" value="1"/>
</dbReference>
<evidence type="ECO:0000256" key="2">
    <source>
        <dbReference type="ARBA" id="ARBA00004746"/>
    </source>
</evidence>
<dbReference type="PANTHER" id="PTHR13090">
    <property type="entry name" value="ARGININE-HYDROXYLASE NDUFAF5, MITOCHONDRIAL"/>
    <property type="match status" value="1"/>
</dbReference>
<dbReference type="Gene3D" id="3.40.50.150">
    <property type="entry name" value="Vaccinia Virus protein VP39"/>
    <property type="match status" value="1"/>
</dbReference>
<dbReference type="InterPro" id="IPR013216">
    <property type="entry name" value="Methyltransf_11"/>
</dbReference>
<evidence type="ECO:0000256" key="1">
    <source>
        <dbReference type="ARBA" id="ARBA00000852"/>
    </source>
</evidence>
<name>A0A545TD52_9GAMM</name>
<proteinExistence type="inferred from homology"/>
<dbReference type="EMBL" id="VIKR01000002">
    <property type="protein sequence ID" value="TQV75153.1"/>
    <property type="molecule type" value="Genomic_DNA"/>
</dbReference>
<dbReference type="Pfam" id="PF08241">
    <property type="entry name" value="Methyltransf_11"/>
    <property type="match status" value="1"/>
</dbReference>
<evidence type="ECO:0000256" key="8">
    <source>
        <dbReference type="HAMAP-Rule" id="MF_00835"/>
    </source>
</evidence>
<dbReference type="GO" id="GO:0032259">
    <property type="term" value="P:methylation"/>
    <property type="evidence" value="ECO:0007669"/>
    <property type="project" value="UniProtKB-KW"/>
</dbReference>
<dbReference type="InterPro" id="IPR011814">
    <property type="entry name" value="BioC"/>
</dbReference>
<evidence type="ECO:0000256" key="4">
    <source>
        <dbReference type="ARBA" id="ARBA00022603"/>
    </source>
</evidence>
<evidence type="ECO:0000313" key="11">
    <source>
        <dbReference type="Proteomes" id="UP000317839"/>
    </source>
</evidence>
<dbReference type="OrthoDB" id="9760689at2"/>
<dbReference type="NCBIfam" id="TIGR02072">
    <property type="entry name" value="BioC"/>
    <property type="match status" value="1"/>
</dbReference>
<accession>A0A545TD52</accession>
<evidence type="ECO:0000256" key="7">
    <source>
        <dbReference type="ARBA" id="ARBA00022756"/>
    </source>
</evidence>
<keyword evidence="4 8" id="KW-0489">Methyltransferase</keyword>
<comment type="pathway">
    <text evidence="2 8">Cofactor biosynthesis; biotin biosynthesis.</text>
</comment>
<comment type="function">
    <text evidence="8">Converts the free carboxyl group of a malonyl-thioester to its methyl ester by transfer of a methyl group from S-adenosyl-L-methionine (SAM). It allows to synthesize pimeloyl-ACP via the fatty acid synthetic pathway.</text>
</comment>
<dbReference type="Proteomes" id="UP000317839">
    <property type="component" value="Unassembled WGS sequence"/>
</dbReference>
<gene>
    <name evidence="8 10" type="primary">bioC</name>
    <name evidence="10" type="ORF">FLL45_09450</name>
</gene>
<feature type="domain" description="Methyltransferase type 11" evidence="9">
    <location>
        <begin position="48"/>
        <end position="144"/>
    </location>
</feature>
<dbReference type="GO" id="GO:0102130">
    <property type="term" value="F:malonyl-CoA methyltransferase activity"/>
    <property type="evidence" value="ECO:0007669"/>
    <property type="project" value="UniProtKB-EC"/>
</dbReference>
<keyword evidence="5 8" id="KW-0808">Transferase</keyword>
<dbReference type="AlphaFoldDB" id="A0A545TD52"/>
<dbReference type="HAMAP" id="MF_00835">
    <property type="entry name" value="BioC"/>
    <property type="match status" value="1"/>
</dbReference>
<evidence type="ECO:0000256" key="3">
    <source>
        <dbReference type="ARBA" id="ARBA00012327"/>
    </source>
</evidence>
<dbReference type="RefSeq" id="WP_142941770.1">
    <property type="nucleotide sequence ID" value="NZ_VIKR01000002.1"/>
</dbReference>
<reference evidence="10 11" key="1">
    <citation type="submission" date="2019-06" db="EMBL/GenBank/DDBJ databases">
        <title>Draft genome of Aliikangiella marina GYP-15.</title>
        <authorList>
            <person name="Wang G."/>
        </authorList>
    </citation>
    <scope>NUCLEOTIDE SEQUENCE [LARGE SCALE GENOMIC DNA]</scope>
    <source>
        <strain evidence="10 11">GYP-15</strain>
    </source>
</reference>